<keyword evidence="1" id="KW-0175">Coiled coil</keyword>
<dbReference type="Proteomes" id="UP000246351">
    <property type="component" value="Unassembled WGS sequence"/>
</dbReference>
<gene>
    <name evidence="2" type="ORF">DD924_02995</name>
</gene>
<feature type="non-terminal residue" evidence="2">
    <location>
        <position position="656"/>
    </location>
</feature>
<organism evidence="2 3">
    <name type="scientific">Staphylococcus pseudintermedius</name>
    <dbReference type="NCBI Taxonomy" id="283734"/>
    <lineage>
        <taxon>Bacteria</taxon>
        <taxon>Bacillati</taxon>
        <taxon>Bacillota</taxon>
        <taxon>Bacilli</taxon>
        <taxon>Bacillales</taxon>
        <taxon>Staphylococcaceae</taxon>
        <taxon>Staphylococcus</taxon>
        <taxon>Staphylococcus intermedius group</taxon>
    </lineage>
</organism>
<accession>A0A317ZBB2</accession>
<evidence type="ECO:0008006" key="4">
    <source>
        <dbReference type="Google" id="ProtNLM"/>
    </source>
</evidence>
<reference evidence="2 3" key="1">
    <citation type="journal article" date="2018" name="Vet. Microbiol.">
        <title>Clonal diversity and geographic distribution of methicillin-resistant Staphylococcus pseudintermedius from Australian animals: Discovery of novel sequence types.</title>
        <authorList>
            <person name="Worthing K.A."/>
            <person name="Abraham S."/>
            <person name="Coombs G.W."/>
            <person name="Pang S."/>
            <person name="Saputra S."/>
            <person name="Jordan D."/>
            <person name="Trott D.J."/>
            <person name="Norris J.M."/>
        </authorList>
    </citation>
    <scope>NUCLEOTIDE SEQUENCE [LARGE SCALE GENOMIC DNA]</scope>
    <source>
        <strain evidence="2 3">ST71 3</strain>
    </source>
</reference>
<protein>
    <recommendedName>
        <fullName evidence="4">Phage tail tape measure protein</fullName>
    </recommendedName>
</protein>
<sequence length="656" mass="71465">MAEFNLGAEVSMDVDPLKASSQTLERELKNINKTLRSQRTEFKKNELSVEQLGQREKDLGRAIKAQEGLLQKRKKTLEEVKKEISKSNVVTEDQKRKLNSASRAVQQAENQLSTYNRELKETELAHKQVNRSTDQVKNSLGDLKQRAKLSEIAFKQGARSVENYQDHLTEMNYTITKSKANIDLLKRNLQEVSHAHGATSRQADKLRNDILKESVAMQIAQRRADELSDELDKVAKSHRKVALAATLMGAGFAGARNNADRIATTLRTVGEITQGVVGEIMATQFANLVPIIGSVVSVGAGLGGMLTALSGGAIALGGAFVIGIGGVKAFTGQATYALQMLEDGTLKITAETARYQKQLDSLKSQWEGLIAQNQAQIFNTMTNGINAAKFALGALNPFLTQTAQQIEKTSGKMLDWVKNSNNVKQALKILNTQGPGIFQNLLNATMNFVDGSVAMFNKLSPLYSWASKGFENMSLSLKKWANSVEGSKAINGFIEYTKVNLPIVGRIFGNVFGGIFSLFSAFSGHSHNVLLGIESVTEGFKKWSAELKNSNGFKEFVQYLEENGPRVWQLIKNITGVLWGLIKGMAPVGAETLKLTNIITGWMSSMLQTHPIVGKLMGSVVAGTGAFLLFLKPILLVKGALGAMRTALLLATGAEK</sequence>
<evidence type="ECO:0000256" key="1">
    <source>
        <dbReference type="SAM" id="Coils"/>
    </source>
</evidence>
<feature type="coiled-coil region" evidence="1">
    <location>
        <begin position="21"/>
        <end position="132"/>
    </location>
</feature>
<evidence type="ECO:0000313" key="3">
    <source>
        <dbReference type="Proteomes" id="UP000246351"/>
    </source>
</evidence>
<dbReference type="EMBL" id="QEIV01000234">
    <property type="protein sequence ID" value="PWZ99376.1"/>
    <property type="molecule type" value="Genomic_DNA"/>
</dbReference>
<proteinExistence type="predicted"/>
<dbReference type="AlphaFoldDB" id="A0A317ZBB2"/>
<evidence type="ECO:0000313" key="2">
    <source>
        <dbReference type="EMBL" id="PWZ99376.1"/>
    </source>
</evidence>
<dbReference type="SUPFAM" id="SSF57997">
    <property type="entry name" value="Tropomyosin"/>
    <property type="match status" value="1"/>
</dbReference>
<comment type="caution">
    <text evidence="2">The sequence shown here is derived from an EMBL/GenBank/DDBJ whole genome shotgun (WGS) entry which is preliminary data.</text>
</comment>
<name>A0A317ZBB2_STAPS</name>